<dbReference type="NCBIfam" id="NF008168">
    <property type="entry name" value="PRK10917.2-2"/>
    <property type="match status" value="1"/>
</dbReference>
<dbReference type="GO" id="GO:0003677">
    <property type="term" value="F:DNA binding"/>
    <property type="evidence" value="ECO:0007669"/>
    <property type="project" value="UniProtKB-KW"/>
</dbReference>
<dbReference type="InterPro" id="IPR033454">
    <property type="entry name" value="RecG_wedge"/>
</dbReference>
<reference evidence="11 12" key="1">
    <citation type="journal article" date="2016" name="Nat. Commun.">
        <title>Thousands of microbial genomes shed light on interconnected biogeochemical processes in an aquifer system.</title>
        <authorList>
            <person name="Anantharaman K."/>
            <person name="Brown C.T."/>
            <person name="Hug L.A."/>
            <person name="Sharon I."/>
            <person name="Castelle C.J."/>
            <person name="Probst A.J."/>
            <person name="Thomas B.C."/>
            <person name="Singh A."/>
            <person name="Wilkins M.J."/>
            <person name="Karaoz U."/>
            <person name="Brodie E.L."/>
            <person name="Williams K.H."/>
            <person name="Hubbard S.S."/>
            <person name="Banfield J.F."/>
        </authorList>
    </citation>
    <scope>NUCLEOTIDE SEQUENCE [LARGE SCALE GENOMIC DNA]</scope>
</reference>
<dbReference type="PANTHER" id="PTHR47964:SF1">
    <property type="entry name" value="ATP-DEPENDENT DNA HELICASE HOMOLOG RECG, CHLOROPLASTIC"/>
    <property type="match status" value="1"/>
</dbReference>
<dbReference type="Pfam" id="PF00271">
    <property type="entry name" value="Helicase_C"/>
    <property type="match status" value="1"/>
</dbReference>
<dbReference type="Gene3D" id="3.40.50.300">
    <property type="entry name" value="P-loop containing nucleotide triphosphate hydrolases"/>
    <property type="match status" value="2"/>
</dbReference>
<feature type="domain" description="Helicase C-terminal" evidence="10">
    <location>
        <begin position="457"/>
        <end position="617"/>
    </location>
</feature>
<gene>
    <name evidence="11" type="ORF">A2V54_01160</name>
</gene>
<keyword evidence="5" id="KW-0067">ATP-binding</keyword>
<comment type="caution">
    <text evidence="11">The sequence shown here is derived from an EMBL/GenBank/DDBJ whole genome shotgun (WGS) entry which is preliminary data.</text>
</comment>
<dbReference type="PANTHER" id="PTHR47964">
    <property type="entry name" value="ATP-DEPENDENT DNA HELICASE HOMOLOG RECG, CHLOROPLASTIC"/>
    <property type="match status" value="1"/>
</dbReference>
<accession>A0A1F4UHY0</accession>
<dbReference type="GO" id="GO:0005524">
    <property type="term" value="F:ATP binding"/>
    <property type="evidence" value="ECO:0007669"/>
    <property type="project" value="UniProtKB-KW"/>
</dbReference>
<evidence type="ECO:0000256" key="3">
    <source>
        <dbReference type="ARBA" id="ARBA00022801"/>
    </source>
</evidence>
<dbReference type="SUPFAM" id="SSF50249">
    <property type="entry name" value="Nucleic acid-binding proteins"/>
    <property type="match status" value="1"/>
</dbReference>
<dbReference type="SMART" id="SM00487">
    <property type="entry name" value="DEXDc"/>
    <property type="match status" value="1"/>
</dbReference>
<dbReference type="InterPro" id="IPR001650">
    <property type="entry name" value="Helicase_C-like"/>
</dbReference>
<name>A0A1F4UHY0_UNCKA</name>
<dbReference type="NCBIfam" id="NF008165">
    <property type="entry name" value="PRK10917.1-3"/>
    <property type="match status" value="1"/>
</dbReference>
<dbReference type="PROSITE" id="PS51194">
    <property type="entry name" value="HELICASE_CTER"/>
    <property type="match status" value="1"/>
</dbReference>
<proteinExistence type="predicted"/>
<feature type="domain" description="Helicase ATP-binding" evidence="9">
    <location>
        <begin position="276"/>
        <end position="431"/>
    </location>
</feature>
<dbReference type="InterPro" id="IPR014001">
    <property type="entry name" value="Helicase_ATP-bd"/>
</dbReference>
<dbReference type="Pfam" id="PF00270">
    <property type="entry name" value="DEAD"/>
    <property type="match status" value="1"/>
</dbReference>
<evidence type="ECO:0000259" key="9">
    <source>
        <dbReference type="PROSITE" id="PS51192"/>
    </source>
</evidence>
<dbReference type="CDD" id="cd04488">
    <property type="entry name" value="RecG_wedge_OBF"/>
    <property type="match status" value="1"/>
</dbReference>
<dbReference type="SUPFAM" id="SSF52540">
    <property type="entry name" value="P-loop containing nucleoside triphosphate hydrolases"/>
    <property type="match status" value="2"/>
</dbReference>
<evidence type="ECO:0000313" key="12">
    <source>
        <dbReference type="Proteomes" id="UP000176583"/>
    </source>
</evidence>
<dbReference type="AlphaFoldDB" id="A0A1F4UHY0"/>
<evidence type="ECO:0000256" key="8">
    <source>
        <dbReference type="ARBA" id="ARBA00049819"/>
    </source>
</evidence>
<dbReference type="GO" id="GO:0016787">
    <property type="term" value="F:hydrolase activity"/>
    <property type="evidence" value="ECO:0007669"/>
    <property type="project" value="UniProtKB-KW"/>
</dbReference>
<dbReference type="InterPro" id="IPR011545">
    <property type="entry name" value="DEAD/DEAH_box_helicase_dom"/>
</dbReference>
<organism evidence="11 12">
    <name type="scientific">candidate division WWE3 bacterium RBG_19FT_COMBO_53_11</name>
    <dbReference type="NCBI Taxonomy" id="1802613"/>
    <lineage>
        <taxon>Bacteria</taxon>
        <taxon>Katanobacteria</taxon>
    </lineage>
</organism>
<dbReference type="GO" id="GO:0003678">
    <property type="term" value="F:DNA helicase activity"/>
    <property type="evidence" value="ECO:0007669"/>
    <property type="project" value="TreeGrafter"/>
</dbReference>
<keyword evidence="1" id="KW-0547">Nucleotide-binding</keyword>
<evidence type="ECO:0000313" key="11">
    <source>
        <dbReference type="EMBL" id="OGC44492.1"/>
    </source>
</evidence>
<dbReference type="PROSITE" id="PS51192">
    <property type="entry name" value="HELICASE_ATP_BIND_1"/>
    <property type="match status" value="1"/>
</dbReference>
<evidence type="ECO:0000256" key="7">
    <source>
        <dbReference type="ARBA" id="ARBA00023204"/>
    </source>
</evidence>
<dbReference type="InterPro" id="IPR027417">
    <property type="entry name" value="P-loop_NTPase"/>
</dbReference>
<keyword evidence="4 11" id="KW-0347">Helicase</keyword>
<keyword evidence="7" id="KW-0234">DNA repair</keyword>
<dbReference type="InterPro" id="IPR045562">
    <property type="entry name" value="RecG_dom3_C"/>
</dbReference>
<dbReference type="GO" id="GO:0006281">
    <property type="term" value="P:DNA repair"/>
    <property type="evidence" value="ECO:0007669"/>
    <property type="project" value="UniProtKB-KW"/>
</dbReference>
<keyword evidence="3" id="KW-0378">Hydrolase</keyword>
<evidence type="ECO:0000256" key="2">
    <source>
        <dbReference type="ARBA" id="ARBA00022763"/>
    </source>
</evidence>
<dbReference type="Pfam" id="PF19833">
    <property type="entry name" value="RecG_dom3_C"/>
    <property type="match status" value="1"/>
</dbReference>
<dbReference type="InterPro" id="IPR047112">
    <property type="entry name" value="RecG/Mfd"/>
</dbReference>
<dbReference type="SMART" id="SM00490">
    <property type="entry name" value="HELICc"/>
    <property type="match status" value="1"/>
</dbReference>
<protein>
    <recommendedName>
        <fullName evidence="8">Probable DNA 3'-5' helicase RecG</fullName>
    </recommendedName>
</protein>
<dbReference type="Pfam" id="PF17191">
    <property type="entry name" value="RecG_wedge"/>
    <property type="match status" value="1"/>
</dbReference>
<dbReference type="Proteomes" id="UP000176583">
    <property type="component" value="Unassembled WGS sequence"/>
</dbReference>
<dbReference type="Gene3D" id="2.40.50.140">
    <property type="entry name" value="Nucleic acid-binding proteins"/>
    <property type="match status" value="1"/>
</dbReference>
<keyword evidence="6" id="KW-0238">DNA-binding</keyword>
<evidence type="ECO:0000256" key="5">
    <source>
        <dbReference type="ARBA" id="ARBA00022840"/>
    </source>
</evidence>
<evidence type="ECO:0000256" key="4">
    <source>
        <dbReference type="ARBA" id="ARBA00022806"/>
    </source>
</evidence>
<keyword evidence="2" id="KW-0227">DNA damage</keyword>
<dbReference type="EMBL" id="MEUW01000019">
    <property type="protein sequence ID" value="OGC44492.1"/>
    <property type="molecule type" value="Genomic_DNA"/>
</dbReference>
<dbReference type="STRING" id="1802613.A2V54_01160"/>
<evidence type="ECO:0000256" key="1">
    <source>
        <dbReference type="ARBA" id="ARBA00022741"/>
    </source>
</evidence>
<evidence type="ECO:0000256" key="6">
    <source>
        <dbReference type="ARBA" id="ARBA00023125"/>
    </source>
</evidence>
<sequence>MNWTDPVEKIPYVGGVYAKRLGKLGVQSVRDLLYHFPFRYQDYTQTTKIRLLTAGADAAVRGKIIKIGSIRTKGGKFMTKAAVADESGAIEAVWFYQPYLTRTLKEGVGVGLAGKVENFGGKTSFVSPEVEVLKSGAVPSHTAGLVPIYPETANLSSKWLRTRIKGLLKSDLALDEFLPPAVIKRYDLPSLPEALKEIHFPQSAAAARQARYRFALEELLLFNLRSNTQRAAWEKRRTAYPLNPGDHQREIDVFIKNLPFRLTEAQKRATEEILADLGKNTPMNRLLQGDVGSGKTAVAAIAAYLSYLGGTRTIFMAPTEILADQHFQTLGMLLTPYGVKIAIQTGSKKPEPTDEFNLWIGTHALFYRSQSFEKVGLVIIDEQHRFGVEQRTELLQKSKSEVTPHLLTLTATPIPRTLALTVYGDLDLSVLDELPPGRKRIKTFVVPSRKRDAGYQWIRQKVELGEQAFVICPLIEESEVESMRQVKAATAQFEAISRLMPNVKVGLLHGKMKAQEKTGIMDSFKRGEIGVLVSTPVVEVGIDVPNATIMVIEAAERFGLASLHQLRGRVGRGSKDSYCFLFTNEESSAALERLKPLEGGRNGFELAELDLKLRGPGEIYGVRQHGLTELKVADLTDAHLLKTAREAAQDVFQENPRLDRYPSLKEELKRFSSALVEPN</sequence>
<dbReference type="InterPro" id="IPR012340">
    <property type="entry name" value="NA-bd_OB-fold"/>
</dbReference>
<evidence type="ECO:0000259" key="10">
    <source>
        <dbReference type="PROSITE" id="PS51194"/>
    </source>
</evidence>